<dbReference type="PANTHER" id="PTHR47785:SF6">
    <property type="entry name" value="ZN(II)2CYS6 TRANSCRIPTION FACTOR (EUROFUNG)"/>
    <property type="match status" value="1"/>
</dbReference>
<organism evidence="6 7">
    <name type="scientific">Cadophora malorum</name>
    <dbReference type="NCBI Taxonomy" id="108018"/>
    <lineage>
        <taxon>Eukaryota</taxon>
        <taxon>Fungi</taxon>
        <taxon>Dikarya</taxon>
        <taxon>Ascomycota</taxon>
        <taxon>Pezizomycotina</taxon>
        <taxon>Leotiomycetes</taxon>
        <taxon>Helotiales</taxon>
        <taxon>Ploettnerulaceae</taxon>
        <taxon>Cadophora</taxon>
    </lineage>
</organism>
<dbReference type="Pfam" id="PF04082">
    <property type="entry name" value="Fungal_trans"/>
    <property type="match status" value="1"/>
</dbReference>
<keyword evidence="2" id="KW-0539">Nucleus</keyword>
<dbReference type="PANTHER" id="PTHR47785">
    <property type="entry name" value="ZN(II)2CYS6 TRANSCRIPTION FACTOR (EUROFUNG)-RELATED-RELATED"/>
    <property type="match status" value="1"/>
</dbReference>
<feature type="compositionally biased region" description="Polar residues" evidence="3">
    <location>
        <begin position="162"/>
        <end position="171"/>
    </location>
</feature>
<dbReference type="Pfam" id="PF00172">
    <property type="entry name" value="Zn_clus"/>
    <property type="match status" value="1"/>
</dbReference>
<feature type="compositionally biased region" description="Polar residues" evidence="3">
    <location>
        <begin position="132"/>
        <end position="146"/>
    </location>
</feature>
<dbReference type="SMART" id="SM00066">
    <property type="entry name" value="GAL4"/>
    <property type="match status" value="1"/>
</dbReference>
<dbReference type="GO" id="GO:0008270">
    <property type="term" value="F:zinc ion binding"/>
    <property type="evidence" value="ECO:0007669"/>
    <property type="project" value="InterPro"/>
</dbReference>
<accession>A0A8H8BVG0</accession>
<protein>
    <recommendedName>
        <fullName evidence="5">Zn(2)-C6 fungal-type domain-containing protein</fullName>
    </recommendedName>
</protein>
<dbReference type="InterPro" id="IPR001138">
    <property type="entry name" value="Zn2Cys6_DnaBD"/>
</dbReference>
<dbReference type="EMBL" id="JAFJYH010000011">
    <property type="protein sequence ID" value="KAG4425362.1"/>
    <property type="molecule type" value="Genomic_DNA"/>
</dbReference>
<dbReference type="PROSITE" id="PS00463">
    <property type="entry name" value="ZN2_CY6_FUNGAL_1"/>
    <property type="match status" value="1"/>
</dbReference>
<feature type="transmembrane region" description="Helical" evidence="4">
    <location>
        <begin position="570"/>
        <end position="591"/>
    </location>
</feature>
<dbReference type="GO" id="GO:0000981">
    <property type="term" value="F:DNA-binding transcription factor activity, RNA polymerase II-specific"/>
    <property type="evidence" value="ECO:0007669"/>
    <property type="project" value="InterPro"/>
</dbReference>
<evidence type="ECO:0000256" key="4">
    <source>
        <dbReference type="SAM" id="Phobius"/>
    </source>
</evidence>
<dbReference type="InterPro" id="IPR007219">
    <property type="entry name" value="XnlR_reg_dom"/>
</dbReference>
<evidence type="ECO:0000259" key="5">
    <source>
        <dbReference type="PROSITE" id="PS50048"/>
    </source>
</evidence>
<evidence type="ECO:0000256" key="1">
    <source>
        <dbReference type="ARBA" id="ARBA00022723"/>
    </source>
</evidence>
<dbReference type="PROSITE" id="PS50048">
    <property type="entry name" value="ZN2_CY6_FUNGAL_2"/>
    <property type="match status" value="1"/>
</dbReference>
<dbReference type="Gene3D" id="4.10.240.10">
    <property type="entry name" value="Zn(2)-C6 fungal-type DNA-binding domain"/>
    <property type="match status" value="1"/>
</dbReference>
<keyword evidence="7" id="KW-1185">Reference proteome</keyword>
<evidence type="ECO:0000313" key="6">
    <source>
        <dbReference type="EMBL" id="KAG4425362.1"/>
    </source>
</evidence>
<dbReference type="GO" id="GO:0006351">
    <property type="term" value="P:DNA-templated transcription"/>
    <property type="evidence" value="ECO:0007669"/>
    <property type="project" value="InterPro"/>
</dbReference>
<dbReference type="SUPFAM" id="SSF57701">
    <property type="entry name" value="Zn2/Cys6 DNA-binding domain"/>
    <property type="match status" value="1"/>
</dbReference>
<dbReference type="Proteomes" id="UP000664132">
    <property type="component" value="Unassembled WGS sequence"/>
</dbReference>
<gene>
    <name evidence="6" type="ORF">IFR04_001512</name>
</gene>
<keyword evidence="1" id="KW-0479">Metal-binding</keyword>
<dbReference type="AlphaFoldDB" id="A0A8H8BVG0"/>
<name>A0A8H8BVG0_9HELO</name>
<comment type="caution">
    <text evidence="6">The sequence shown here is derived from an EMBL/GenBank/DDBJ whole genome shotgun (WGS) entry which is preliminary data.</text>
</comment>
<proteinExistence type="predicted"/>
<evidence type="ECO:0000256" key="3">
    <source>
        <dbReference type="SAM" id="MobiDB-lite"/>
    </source>
</evidence>
<feature type="domain" description="Zn(2)-C6 fungal-type" evidence="5">
    <location>
        <begin position="61"/>
        <end position="91"/>
    </location>
</feature>
<keyword evidence="4" id="KW-0812">Transmembrane</keyword>
<dbReference type="InterPro" id="IPR036864">
    <property type="entry name" value="Zn2-C6_fun-type_DNA-bd_sf"/>
</dbReference>
<evidence type="ECO:0000313" key="7">
    <source>
        <dbReference type="Proteomes" id="UP000664132"/>
    </source>
</evidence>
<feature type="region of interest" description="Disordered" evidence="3">
    <location>
        <begin position="132"/>
        <end position="171"/>
    </location>
</feature>
<evidence type="ECO:0000256" key="2">
    <source>
        <dbReference type="ARBA" id="ARBA00023242"/>
    </source>
</evidence>
<sequence>MDFQASVPANKRLRYSEMDTSPNHSDAVVYNETSIRSERRQLTSGSTFNPADYPRKRVSMACEVCRLRKTRCDASRPSCSFCRDLGYECIYRKANNFSQKRRKQVELPQSKAELESVIERAQATLKGLDSVETASPLTSSGTNEARSPSCIAFPPPLMTRKSPASATSYRTPSTLDPLLSPDFDQVSDSYPSFVGANLHGFGTLSGHSCPPELFPLLYDDGEGFLDRENEYADVLARSDDSRPAVDLSARACWRNQQSFVRNILSWYPIFEEKFCTYLVKEATDNDFNFYKSSSCLAYFIFALGALSRADDTLDLNSPAETPGLNYFQAGCKSLESISIGSSSLERAQCYMLKSFYLLLCLRHLAAFDAIHQSSIIISRLLVAKTRLANDETFRESCYRAYWICYMVEHELKICVSVGAQVLDPFHEHIPLNLSQHTEPDMFWFLSEIALRRIFVNGLCTIGPGGRTIYAPRVSEELSAQLEQWYAHLHPSVKFPLGTEPLLDVQKAFLRSQFYAALVQVYWPYVIRFLTIPPTGRNCEEWRSLLENVERAIRYALLHLQSAECLLQDRFLLIFTTHTSVFAFIMLLLCIYDVEEFRSLHHAVETMKTIRRVRELMEPWARLDSTIASNMARVDDLLDLKGAIIQE</sequence>
<dbReference type="OrthoDB" id="4685598at2759"/>
<keyword evidence="4" id="KW-0472">Membrane</keyword>
<dbReference type="CDD" id="cd00067">
    <property type="entry name" value="GAL4"/>
    <property type="match status" value="1"/>
</dbReference>
<reference evidence="6" key="1">
    <citation type="submission" date="2021-02" db="EMBL/GenBank/DDBJ databases">
        <title>Genome sequence Cadophora malorum strain M34.</title>
        <authorList>
            <person name="Stefanovic E."/>
            <person name="Vu D."/>
            <person name="Scully C."/>
            <person name="Dijksterhuis J."/>
            <person name="Roader J."/>
            <person name="Houbraken J."/>
        </authorList>
    </citation>
    <scope>NUCLEOTIDE SEQUENCE</scope>
    <source>
        <strain evidence="6">M34</strain>
    </source>
</reference>
<keyword evidence="4" id="KW-1133">Transmembrane helix</keyword>
<dbReference type="InterPro" id="IPR053181">
    <property type="entry name" value="EcdB-like_regulator"/>
</dbReference>
<dbReference type="CDD" id="cd12148">
    <property type="entry name" value="fungal_TF_MHR"/>
    <property type="match status" value="1"/>
</dbReference>
<dbReference type="GO" id="GO:0003677">
    <property type="term" value="F:DNA binding"/>
    <property type="evidence" value="ECO:0007669"/>
    <property type="project" value="InterPro"/>
</dbReference>